<keyword evidence="1" id="KW-1133">Transmembrane helix</keyword>
<reference evidence="3 4" key="1">
    <citation type="submission" date="2019-11" db="EMBL/GenBank/DDBJ databases">
        <title>Pedobacter petrophilus genome.</title>
        <authorList>
            <person name="Feldbauer M.J."/>
            <person name="Newman J.D."/>
        </authorList>
    </citation>
    <scope>NUCLEOTIDE SEQUENCE [LARGE SCALE GENOMIC DNA]</scope>
    <source>
        <strain evidence="3 4">LMG 29686</strain>
    </source>
</reference>
<feature type="domain" description="YdbS-like PH" evidence="2">
    <location>
        <begin position="88"/>
        <end position="165"/>
    </location>
</feature>
<dbReference type="PANTHER" id="PTHR34473:SF2">
    <property type="entry name" value="UPF0699 TRANSMEMBRANE PROTEIN YDBT"/>
    <property type="match status" value="1"/>
</dbReference>
<proteinExistence type="predicted"/>
<feature type="transmembrane region" description="Helical" evidence="1">
    <location>
        <begin position="34"/>
        <end position="57"/>
    </location>
</feature>
<sequence>MLTENFTNEAIDISTLPKFEQVVLKKLHPDYWKIMCINLVLFFLPLAIGIALLLFFVDDFRPYIALMISAYAAIIVISTLLFYISFKKRGYALRTKDLIYKSGIISDSTTIVPLNRIQHIELNESIFSRMYHLGSLQIFTAGGHSGHLHISGIPIAEAKSIRDLLLQKLDLIHQPSTDPEALHG</sequence>
<name>A0A7K0FU87_9SPHI</name>
<protein>
    <submittedName>
        <fullName evidence="3">PH domain-containing protein</fullName>
    </submittedName>
</protein>
<evidence type="ECO:0000313" key="4">
    <source>
        <dbReference type="Proteomes" id="UP000487757"/>
    </source>
</evidence>
<feature type="transmembrane region" description="Helical" evidence="1">
    <location>
        <begin position="63"/>
        <end position="86"/>
    </location>
</feature>
<dbReference type="Proteomes" id="UP000487757">
    <property type="component" value="Unassembled WGS sequence"/>
</dbReference>
<dbReference type="EMBL" id="WKKH01000004">
    <property type="protein sequence ID" value="MRX75173.1"/>
    <property type="molecule type" value="Genomic_DNA"/>
</dbReference>
<dbReference type="RefSeq" id="WP_154279337.1">
    <property type="nucleotide sequence ID" value="NZ_JBHUJQ010000001.1"/>
</dbReference>
<keyword evidence="1" id="KW-0472">Membrane</keyword>
<dbReference type="OrthoDB" id="1524472at2"/>
<dbReference type="Pfam" id="PF03703">
    <property type="entry name" value="bPH_2"/>
    <property type="match status" value="1"/>
</dbReference>
<keyword evidence="1" id="KW-0812">Transmembrane</keyword>
<evidence type="ECO:0000259" key="2">
    <source>
        <dbReference type="Pfam" id="PF03703"/>
    </source>
</evidence>
<gene>
    <name evidence="3" type="ORF">GJU39_03645</name>
</gene>
<evidence type="ECO:0000256" key="1">
    <source>
        <dbReference type="SAM" id="Phobius"/>
    </source>
</evidence>
<organism evidence="3 4">
    <name type="scientific">Pedobacter petrophilus</name>
    <dbReference type="NCBI Taxonomy" id="1908241"/>
    <lineage>
        <taxon>Bacteria</taxon>
        <taxon>Pseudomonadati</taxon>
        <taxon>Bacteroidota</taxon>
        <taxon>Sphingobacteriia</taxon>
        <taxon>Sphingobacteriales</taxon>
        <taxon>Sphingobacteriaceae</taxon>
        <taxon>Pedobacter</taxon>
    </lineage>
</organism>
<dbReference type="InterPro" id="IPR005182">
    <property type="entry name" value="YdbS-like_PH"/>
</dbReference>
<keyword evidence="4" id="KW-1185">Reference proteome</keyword>
<dbReference type="AlphaFoldDB" id="A0A7K0FU87"/>
<comment type="caution">
    <text evidence="3">The sequence shown here is derived from an EMBL/GenBank/DDBJ whole genome shotgun (WGS) entry which is preliminary data.</text>
</comment>
<dbReference type="PANTHER" id="PTHR34473">
    <property type="entry name" value="UPF0699 TRANSMEMBRANE PROTEIN YDBS"/>
    <property type="match status" value="1"/>
</dbReference>
<accession>A0A7K0FU87</accession>
<evidence type="ECO:0000313" key="3">
    <source>
        <dbReference type="EMBL" id="MRX75173.1"/>
    </source>
</evidence>